<sequence>MAPSSQCLCSLCGALVPTTCKGGSLNAGLVASTRVAVGPYVAVPGRAWLTWQSAPSISSSSPGQLSSGSSLVQFWCSSGAVWRRGDAASEVHRPQCPPTTHRHRRQSPSDAISYRGPVPSPWQAVQLCLCEKGSVCRLVPSANRKVPANSDHDGVDLTHHAPLPRAPIRAPTAKAFRSTPSFSRYPQVTQGYLTTGKNGTHPTAARPVGEILSSVPELDSTERSPRS</sequence>
<accession>A0AAE0MTQ4</accession>
<dbReference type="AlphaFoldDB" id="A0AAE0MTQ4"/>
<comment type="caution">
    <text evidence="2">The sequence shown here is derived from an EMBL/GenBank/DDBJ whole genome shotgun (WGS) entry which is preliminary data.</text>
</comment>
<dbReference type="RefSeq" id="XP_062684078.1">
    <property type="nucleotide sequence ID" value="XM_062825442.1"/>
</dbReference>
<reference evidence="2" key="1">
    <citation type="journal article" date="2023" name="Mol. Phylogenet. Evol.">
        <title>Genome-scale phylogeny and comparative genomics of the fungal order Sordariales.</title>
        <authorList>
            <person name="Hensen N."/>
            <person name="Bonometti L."/>
            <person name="Westerberg I."/>
            <person name="Brannstrom I.O."/>
            <person name="Guillou S."/>
            <person name="Cros-Aarteil S."/>
            <person name="Calhoun S."/>
            <person name="Haridas S."/>
            <person name="Kuo A."/>
            <person name="Mondo S."/>
            <person name="Pangilinan J."/>
            <person name="Riley R."/>
            <person name="LaButti K."/>
            <person name="Andreopoulos B."/>
            <person name="Lipzen A."/>
            <person name="Chen C."/>
            <person name="Yan M."/>
            <person name="Daum C."/>
            <person name="Ng V."/>
            <person name="Clum A."/>
            <person name="Steindorff A."/>
            <person name="Ohm R.A."/>
            <person name="Martin F."/>
            <person name="Silar P."/>
            <person name="Natvig D.O."/>
            <person name="Lalanne C."/>
            <person name="Gautier V."/>
            <person name="Ament-Velasquez S.L."/>
            <person name="Kruys A."/>
            <person name="Hutchinson M.I."/>
            <person name="Powell A.J."/>
            <person name="Barry K."/>
            <person name="Miller A.N."/>
            <person name="Grigoriev I.V."/>
            <person name="Debuchy R."/>
            <person name="Gladieux P."/>
            <person name="Hiltunen Thoren M."/>
            <person name="Johannesson H."/>
        </authorList>
    </citation>
    <scope>NUCLEOTIDE SEQUENCE</scope>
    <source>
        <strain evidence="2">CBS 560.94</strain>
    </source>
</reference>
<keyword evidence="3" id="KW-1185">Reference proteome</keyword>
<protein>
    <submittedName>
        <fullName evidence="2">Uncharacterized protein</fullName>
    </submittedName>
</protein>
<dbReference type="Proteomes" id="UP001278500">
    <property type="component" value="Unassembled WGS sequence"/>
</dbReference>
<feature type="region of interest" description="Disordered" evidence="1">
    <location>
        <begin position="192"/>
        <end position="227"/>
    </location>
</feature>
<proteinExistence type="predicted"/>
<gene>
    <name evidence="2" type="ORF">B0H65DRAFT_439769</name>
</gene>
<dbReference type="GeneID" id="87862596"/>
<evidence type="ECO:0000256" key="1">
    <source>
        <dbReference type="SAM" id="MobiDB-lite"/>
    </source>
</evidence>
<evidence type="ECO:0000313" key="2">
    <source>
        <dbReference type="EMBL" id="KAK3350783.1"/>
    </source>
</evidence>
<dbReference type="EMBL" id="JAUEPP010000002">
    <property type="protein sequence ID" value="KAK3350783.1"/>
    <property type="molecule type" value="Genomic_DNA"/>
</dbReference>
<evidence type="ECO:0000313" key="3">
    <source>
        <dbReference type="Proteomes" id="UP001278500"/>
    </source>
</evidence>
<reference evidence="2" key="2">
    <citation type="submission" date="2023-06" db="EMBL/GenBank/DDBJ databases">
        <authorList>
            <consortium name="Lawrence Berkeley National Laboratory"/>
            <person name="Haridas S."/>
            <person name="Hensen N."/>
            <person name="Bonometti L."/>
            <person name="Westerberg I."/>
            <person name="Brannstrom I.O."/>
            <person name="Guillou S."/>
            <person name="Cros-Aarteil S."/>
            <person name="Calhoun S."/>
            <person name="Kuo A."/>
            <person name="Mondo S."/>
            <person name="Pangilinan J."/>
            <person name="Riley R."/>
            <person name="Labutti K."/>
            <person name="Andreopoulos B."/>
            <person name="Lipzen A."/>
            <person name="Chen C."/>
            <person name="Yanf M."/>
            <person name="Daum C."/>
            <person name="Ng V."/>
            <person name="Clum A."/>
            <person name="Steindorff A."/>
            <person name="Ohm R."/>
            <person name="Martin F."/>
            <person name="Silar P."/>
            <person name="Natvig D."/>
            <person name="Lalanne C."/>
            <person name="Gautier V."/>
            <person name="Ament-Velasquez S.L."/>
            <person name="Kruys A."/>
            <person name="Hutchinson M.I."/>
            <person name="Powell A.J."/>
            <person name="Barry K."/>
            <person name="Miller A.N."/>
            <person name="Grigoriev I.V."/>
            <person name="Debuchy R."/>
            <person name="Gladieux P."/>
            <person name="Thoren M.H."/>
            <person name="Johannesson H."/>
        </authorList>
    </citation>
    <scope>NUCLEOTIDE SEQUENCE</scope>
    <source>
        <strain evidence="2">CBS 560.94</strain>
    </source>
</reference>
<feature type="region of interest" description="Disordered" evidence="1">
    <location>
        <begin position="90"/>
        <end position="110"/>
    </location>
</feature>
<name>A0AAE0MTQ4_9PEZI</name>
<organism evidence="2 3">
    <name type="scientific">Neurospora tetraspora</name>
    <dbReference type="NCBI Taxonomy" id="94610"/>
    <lineage>
        <taxon>Eukaryota</taxon>
        <taxon>Fungi</taxon>
        <taxon>Dikarya</taxon>
        <taxon>Ascomycota</taxon>
        <taxon>Pezizomycotina</taxon>
        <taxon>Sordariomycetes</taxon>
        <taxon>Sordariomycetidae</taxon>
        <taxon>Sordariales</taxon>
        <taxon>Sordariaceae</taxon>
        <taxon>Neurospora</taxon>
    </lineage>
</organism>
<feature type="compositionally biased region" description="Polar residues" evidence="1">
    <location>
        <begin position="192"/>
        <end position="201"/>
    </location>
</feature>